<feature type="region of interest" description="Disordered" evidence="1">
    <location>
        <begin position="108"/>
        <end position="152"/>
    </location>
</feature>
<feature type="transmembrane region" description="Helical" evidence="2">
    <location>
        <begin position="646"/>
        <end position="665"/>
    </location>
</feature>
<keyword evidence="2" id="KW-1133">Transmembrane helix</keyword>
<feature type="region of interest" description="Disordered" evidence="1">
    <location>
        <begin position="454"/>
        <end position="497"/>
    </location>
</feature>
<sequence length="703" mass="80365">MCYYDQLRFSCGDFKWSHFRKHCSREYRIGETCGMKLVYATRDVGFKCRHCEKIETKIRRRSAERDRVARWSREGCRYAASIEHAKDNVKSLEEEILTIEQYRRERASRYGAPGIGKDDGANDRNQGLPRQHAGWASPTADDKLESGAGQEAIHPHSSTLLDIDDEHESKSDTSSVLSPSDQNFSYCSGSSMTSHSMVEAQAAQDELYMMLSEDLELCSLYKDAFHVMSIETFEKQFPRILKSYCTDLSKEASNDLERKTVQFMRSQSIQHIITRRICEAFGPEDTRAAQFARLEQQRYENKPLLERFLNGDHAFNKDALIKPDESDDETDSDAGYDCSNVELVRDFLLGKAFTNYQMSLRNFIGAHKNKQNNVPGSSAETNHNAIIEEQTSTIKLETPNSQMDKRNVNVHWQCRCGKYFQEDILEPWPGYADKLVKEYTFDAEELDIEKQETTLESAGTQSSSSICSTSATSAPKRSSIQPEDARVEVKSSDEKKDRQDDWEQGRWLLLCLPERGSYKLYKCYHSKFRPWIRWLTLRKLDSVSFLRFHVYWRTNVNIEASDLGSLPPPISTDYDFNRTAERPPILRTALTHFVQHPSHAPKGTRHLARMPKKIGDMLAIAEEMDEEREGWGLYVREALCWKRTSIAFGLMGAAALTFAIAWCILHDGSIQDGFTVTGVLLAYGTILLGLIQLAVFQQSVQTA</sequence>
<accession>A0AA39QSP0</accession>
<keyword evidence="2" id="KW-0472">Membrane</keyword>
<evidence type="ECO:0000313" key="4">
    <source>
        <dbReference type="Proteomes" id="UP001166286"/>
    </source>
</evidence>
<keyword evidence="2" id="KW-0812">Transmembrane</keyword>
<feature type="transmembrane region" description="Helical" evidence="2">
    <location>
        <begin position="677"/>
        <end position="696"/>
    </location>
</feature>
<dbReference type="Proteomes" id="UP001166286">
    <property type="component" value="Unassembled WGS sequence"/>
</dbReference>
<organism evidence="3 4">
    <name type="scientific">Cladonia borealis</name>
    <dbReference type="NCBI Taxonomy" id="184061"/>
    <lineage>
        <taxon>Eukaryota</taxon>
        <taxon>Fungi</taxon>
        <taxon>Dikarya</taxon>
        <taxon>Ascomycota</taxon>
        <taxon>Pezizomycotina</taxon>
        <taxon>Lecanoromycetes</taxon>
        <taxon>OSLEUM clade</taxon>
        <taxon>Lecanoromycetidae</taxon>
        <taxon>Lecanorales</taxon>
        <taxon>Lecanorineae</taxon>
        <taxon>Cladoniaceae</taxon>
        <taxon>Cladonia</taxon>
    </lineage>
</organism>
<evidence type="ECO:0000313" key="3">
    <source>
        <dbReference type="EMBL" id="KAK0507699.1"/>
    </source>
</evidence>
<dbReference type="EMBL" id="JAFEKC020000022">
    <property type="protein sequence ID" value="KAK0507699.1"/>
    <property type="molecule type" value="Genomic_DNA"/>
</dbReference>
<gene>
    <name evidence="3" type="ORF">JMJ35_009588</name>
</gene>
<feature type="compositionally biased region" description="Basic and acidic residues" evidence="1">
    <location>
        <begin position="483"/>
        <end position="497"/>
    </location>
</feature>
<protein>
    <submittedName>
        <fullName evidence="3">Uncharacterized protein</fullName>
    </submittedName>
</protein>
<reference evidence="3" key="1">
    <citation type="submission" date="2023-03" db="EMBL/GenBank/DDBJ databases">
        <title>Complete genome of Cladonia borealis.</title>
        <authorList>
            <person name="Park H."/>
        </authorList>
    </citation>
    <scope>NUCLEOTIDE SEQUENCE</scope>
    <source>
        <strain evidence="3">ANT050790</strain>
    </source>
</reference>
<name>A0AA39QSP0_9LECA</name>
<keyword evidence="4" id="KW-1185">Reference proteome</keyword>
<dbReference type="AlphaFoldDB" id="A0AA39QSP0"/>
<feature type="compositionally biased region" description="Low complexity" evidence="1">
    <location>
        <begin position="457"/>
        <end position="474"/>
    </location>
</feature>
<evidence type="ECO:0000256" key="2">
    <source>
        <dbReference type="SAM" id="Phobius"/>
    </source>
</evidence>
<evidence type="ECO:0000256" key="1">
    <source>
        <dbReference type="SAM" id="MobiDB-lite"/>
    </source>
</evidence>
<proteinExistence type="predicted"/>
<comment type="caution">
    <text evidence="3">The sequence shown here is derived from an EMBL/GenBank/DDBJ whole genome shotgun (WGS) entry which is preliminary data.</text>
</comment>